<evidence type="ECO:0000256" key="5">
    <source>
        <dbReference type="ARBA" id="ARBA00022737"/>
    </source>
</evidence>
<gene>
    <name evidence="13" type="ORF">J0S82_014590</name>
</gene>
<dbReference type="InterPro" id="IPR018108">
    <property type="entry name" value="MCP_transmembrane"/>
</dbReference>
<evidence type="ECO:0000313" key="13">
    <source>
        <dbReference type="EMBL" id="KAG8522594.1"/>
    </source>
</evidence>
<evidence type="ECO:0000256" key="7">
    <source>
        <dbReference type="ARBA" id="ARBA00022989"/>
    </source>
</evidence>
<dbReference type="Gene3D" id="1.50.40.10">
    <property type="entry name" value="Mitochondrial carrier domain"/>
    <property type="match status" value="2"/>
</dbReference>
<dbReference type="GO" id="GO:0022857">
    <property type="term" value="F:transmembrane transporter activity"/>
    <property type="evidence" value="ECO:0007669"/>
    <property type="project" value="TreeGrafter"/>
</dbReference>
<dbReference type="SUPFAM" id="SSF103506">
    <property type="entry name" value="Mitochondrial carrier"/>
    <property type="match status" value="1"/>
</dbReference>
<evidence type="ECO:0000256" key="3">
    <source>
        <dbReference type="ARBA" id="ARBA00022448"/>
    </source>
</evidence>
<feature type="non-terminal residue" evidence="13">
    <location>
        <position position="1"/>
    </location>
</feature>
<feature type="repeat" description="Solcar" evidence="11">
    <location>
        <begin position="1"/>
        <end position="99"/>
    </location>
</feature>
<keyword evidence="3 12" id="KW-0813">Transport</keyword>
<comment type="similarity">
    <text evidence="2 12">Belongs to the mitochondrial carrier (TC 2.A.29) family.</text>
</comment>
<feature type="repeat" description="Solcar" evidence="11">
    <location>
        <begin position="113"/>
        <end position="207"/>
    </location>
</feature>
<evidence type="ECO:0000256" key="4">
    <source>
        <dbReference type="ARBA" id="ARBA00022692"/>
    </source>
</evidence>
<comment type="caution">
    <text evidence="13">The sequence shown here is derived from an EMBL/GenBank/DDBJ whole genome shotgun (WGS) entry which is preliminary data.</text>
</comment>
<dbReference type="PANTHER" id="PTHR45624">
    <property type="entry name" value="MITOCHONDRIAL BASIC AMINO ACIDS TRANSPORTER-RELATED"/>
    <property type="match status" value="1"/>
</dbReference>
<dbReference type="OrthoDB" id="193856at2759"/>
<evidence type="ECO:0000256" key="10">
    <source>
        <dbReference type="ARBA" id="ARBA00070486"/>
    </source>
</evidence>
<comment type="subcellular location">
    <subcellularLocation>
        <location evidence="1">Mitochondrion inner membrane</location>
        <topology evidence="1">Multi-pass membrane protein</topology>
    </subcellularLocation>
</comment>
<protein>
    <recommendedName>
        <fullName evidence="10">Solute carrier family 25 member 45</fullName>
    </recommendedName>
</protein>
<dbReference type="PROSITE" id="PS50920">
    <property type="entry name" value="SOLCAR"/>
    <property type="match status" value="3"/>
</dbReference>
<organism evidence="13 14">
    <name type="scientific">Galemys pyrenaicus</name>
    <name type="common">Iberian desman</name>
    <name type="synonym">Pyrenean desman</name>
    <dbReference type="NCBI Taxonomy" id="202257"/>
    <lineage>
        <taxon>Eukaryota</taxon>
        <taxon>Metazoa</taxon>
        <taxon>Chordata</taxon>
        <taxon>Craniata</taxon>
        <taxon>Vertebrata</taxon>
        <taxon>Euteleostomi</taxon>
        <taxon>Mammalia</taxon>
        <taxon>Eutheria</taxon>
        <taxon>Laurasiatheria</taxon>
        <taxon>Eulipotyphla</taxon>
        <taxon>Talpidae</taxon>
        <taxon>Galemys</taxon>
    </lineage>
</organism>
<keyword evidence="4 11" id="KW-0812">Transmembrane</keyword>
<dbReference type="Pfam" id="PF00153">
    <property type="entry name" value="Mito_carr"/>
    <property type="match status" value="3"/>
</dbReference>
<evidence type="ECO:0000256" key="1">
    <source>
        <dbReference type="ARBA" id="ARBA00004448"/>
    </source>
</evidence>
<evidence type="ECO:0000256" key="8">
    <source>
        <dbReference type="ARBA" id="ARBA00023128"/>
    </source>
</evidence>
<dbReference type="PANTHER" id="PTHR45624:SF6">
    <property type="entry name" value="SOLUTE CARRIER FAMILY 25 MEMBER 45"/>
    <property type="match status" value="1"/>
</dbReference>
<keyword evidence="7" id="KW-1133">Transmembrane helix</keyword>
<dbReference type="EMBL" id="JAGFMF010011432">
    <property type="protein sequence ID" value="KAG8522594.1"/>
    <property type="molecule type" value="Genomic_DNA"/>
</dbReference>
<keyword evidence="8" id="KW-0496">Mitochondrion</keyword>
<dbReference type="FunFam" id="1.50.40.10:FF:000049">
    <property type="entry name" value="Solute carrier family 25 member 45"/>
    <property type="match status" value="1"/>
</dbReference>
<keyword evidence="5" id="KW-0677">Repeat</keyword>
<name>A0A8J6DVW1_GALPY</name>
<proteinExistence type="inferred from homology"/>
<dbReference type="Proteomes" id="UP000700334">
    <property type="component" value="Unassembled WGS sequence"/>
</dbReference>
<accession>A0A8J6DVW1</accession>
<dbReference type="InterPro" id="IPR050567">
    <property type="entry name" value="Mitochondrial_Carrier"/>
</dbReference>
<evidence type="ECO:0000256" key="6">
    <source>
        <dbReference type="ARBA" id="ARBA00022792"/>
    </source>
</evidence>
<keyword evidence="6" id="KW-0999">Mitochondrion inner membrane</keyword>
<sequence length="304" mass="33002">ALGLVLGHPFDTVKVRLQTQNTYRGIVDCTVKTYRHESVGGRLLWASGSRALPSPPAKALPPSKADGVLGFFKGMSFPIASIAVVNSVLFGVYSNSLLALTATSHQERRAQPPSYADVFIAGCTGGFVQAYFLAPFDLIKVRLQNQTEPRAQPGSPPPRYRGPVHCAASILRAEGPRGLFRGAWALTLRDTPTLGIYFLTYEWLCREYTPKGHQPSSATVLVAGGLAGITSWVTATPLDVIKSRMQMDGLQRRAYQGLLDCVVSSARQEGLGVFFRGLAINSARAFPVNAITFLSYEYLLHAWG</sequence>
<keyword evidence="9 11" id="KW-0472">Membrane</keyword>
<evidence type="ECO:0000256" key="2">
    <source>
        <dbReference type="ARBA" id="ARBA00006375"/>
    </source>
</evidence>
<keyword evidence="14" id="KW-1185">Reference proteome</keyword>
<dbReference type="InterPro" id="IPR023395">
    <property type="entry name" value="MCP_dom_sf"/>
</dbReference>
<dbReference type="GO" id="GO:0005743">
    <property type="term" value="C:mitochondrial inner membrane"/>
    <property type="evidence" value="ECO:0007669"/>
    <property type="project" value="UniProtKB-SubCell"/>
</dbReference>
<dbReference type="AlphaFoldDB" id="A0A8J6DVW1"/>
<evidence type="ECO:0000256" key="11">
    <source>
        <dbReference type="PROSITE-ProRule" id="PRU00282"/>
    </source>
</evidence>
<evidence type="ECO:0000313" key="14">
    <source>
        <dbReference type="Proteomes" id="UP000700334"/>
    </source>
</evidence>
<feature type="repeat" description="Solcar" evidence="11">
    <location>
        <begin position="215"/>
        <end position="302"/>
    </location>
</feature>
<evidence type="ECO:0000256" key="12">
    <source>
        <dbReference type="RuleBase" id="RU000488"/>
    </source>
</evidence>
<reference evidence="13" key="1">
    <citation type="journal article" date="2021" name="Evol. Appl.">
        <title>The genome of the Pyrenean desman and the effects of bottlenecks and inbreeding on the genomic landscape of an endangered species.</title>
        <authorList>
            <person name="Escoda L."/>
            <person name="Castresana J."/>
        </authorList>
    </citation>
    <scope>NUCLEOTIDE SEQUENCE</scope>
    <source>
        <strain evidence="13">IBE-C5619</strain>
    </source>
</reference>
<evidence type="ECO:0000256" key="9">
    <source>
        <dbReference type="ARBA" id="ARBA00023136"/>
    </source>
</evidence>